<proteinExistence type="inferred from homology"/>
<dbReference type="GO" id="GO:0015031">
    <property type="term" value="P:protein transport"/>
    <property type="evidence" value="ECO:0007669"/>
    <property type="project" value="UniProtKB-KW"/>
</dbReference>
<dbReference type="GO" id="GO:0005744">
    <property type="term" value="C:TIM23 mitochondrial import inner membrane translocase complex"/>
    <property type="evidence" value="ECO:0007669"/>
    <property type="project" value="UniProtKB-UniRule"/>
</dbReference>
<evidence type="ECO:0000313" key="4">
    <source>
        <dbReference type="Proteomes" id="UP000233551"/>
    </source>
</evidence>
<comment type="subcellular location">
    <subcellularLocation>
        <location evidence="1">Mitochondrion inner membrane</location>
        <topology evidence="1">Single-pass membrane protein</topology>
    </subcellularLocation>
</comment>
<comment type="subunit">
    <text evidence="1">Component of the TIM23 complex.</text>
</comment>
<dbReference type="EMBL" id="PGOL01000091">
    <property type="protein sequence ID" value="PKI77510.1"/>
    <property type="molecule type" value="Genomic_DNA"/>
</dbReference>
<sequence length="161" mass="18941">MEQHAFTLVLNLNETLVYSDWKYVDPVVERLDGEQCIRCRLSRSATKYQDGKHYRDHSGHDRNPGKLIYISGHTLELCLQQENCVQIKPWKLEVDDTTLLDLIPFLECEDFALLPKLDQRQIKIYHQFTHLRLVLLCVSCCHKTTTGYWISVSILRRKIHS</sequence>
<evidence type="ECO:0000259" key="2">
    <source>
        <dbReference type="SMART" id="SM00577"/>
    </source>
</evidence>
<dbReference type="InterPro" id="IPR023214">
    <property type="entry name" value="HAD_sf"/>
</dbReference>
<comment type="similarity">
    <text evidence="1">Belongs to the TIM50 family.</text>
</comment>
<comment type="caution">
    <text evidence="3">The sequence shown here is derived from an EMBL/GenBank/DDBJ whole genome shotgun (WGS) entry which is preliminary data.</text>
</comment>
<feature type="domain" description="FCP1 homology" evidence="2">
    <location>
        <begin position="4"/>
        <end position="97"/>
    </location>
</feature>
<dbReference type="Gene3D" id="3.40.50.1000">
    <property type="entry name" value="HAD superfamily/HAD-like"/>
    <property type="match status" value="1"/>
</dbReference>
<protein>
    <recommendedName>
        <fullName evidence="1">Mitochondrial import inner membrane translocase subunit TIM50</fullName>
    </recommendedName>
</protein>
<reference evidence="3 4" key="1">
    <citation type="submission" date="2017-11" db="EMBL/GenBank/DDBJ databases">
        <title>De-novo sequencing of pomegranate (Punica granatum L.) genome.</title>
        <authorList>
            <person name="Akparov Z."/>
            <person name="Amiraslanov A."/>
            <person name="Hajiyeva S."/>
            <person name="Abbasov M."/>
            <person name="Kaur K."/>
            <person name="Hamwieh A."/>
            <person name="Solovyev V."/>
            <person name="Salamov A."/>
            <person name="Braich B."/>
            <person name="Kosarev P."/>
            <person name="Mahmoud A."/>
            <person name="Hajiyev E."/>
            <person name="Babayeva S."/>
            <person name="Izzatullayeva V."/>
            <person name="Mammadov A."/>
            <person name="Mammadov A."/>
            <person name="Sharifova S."/>
            <person name="Ojaghi J."/>
            <person name="Eynullazada K."/>
            <person name="Bayramov B."/>
            <person name="Abdulazimova A."/>
            <person name="Shahmuradov I."/>
        </authorList>
    </citation>
    <scope>NUCLEOTIDE SEQUENCE [LARGE SCALE GENOMIC DNA]</scope>
    <source>
        <strain evidence="4">cv. AG2017</strain>
        <tissue evidence="3">Leaf</tissue>
    </source>
</reference>
<dbReference type="InterPro" id="IPR036412">
    <property type="entry name" value="HAD-like_sf"/>
</dbReference>
<name>A0A2I0LA24_PUNGR</name>
<dbReference type="STRING" id="22663.A0A2I0LA24"/>
<keyword evidence="1" id="KW-0813">Transport</keyword>
<accession>A0A2I0LA24</accession>
<keyword evidence="1" id="KW-0496">Mitochondrion</keyword>
<dbReference type="InterPro" id="IPR050365">
    <property type="entry name" value="TIM50"/>
</dbReference>
<evidence type="ECO:0000256" key="1">
    <source>
        <dbReference type="RuleBase" id="RU365079"/>
    </source>
</evidence>
<organism evidence="3 4">
    <name type="scientific">Punica granatum</name>
    <name type="common">Pomegranate</name>
    <dbReference type="NCBI Taxonomy" id="22663"/>
    <lineage>
        <taxon>Eukaryota</taxon>
        <taxon>Viridiplantae</taxon>
        <taxon>Streptophyta</taxon>
        <taxon>Embryophyta</taxon>
        <taxon>Tracheophyta</taxon>
        <taxon>Spermatophyta</taxon>
        <taxon>Magnoliopsida</taxon>
        <taxon>eudicotyledons</taxon>
        <taxon>Gunneridae</taxon>
        <taxon>Pentapetalae</taxon>
        <taxon>rosids</taxon>
        <taxon>malvids</taxon>
        <taxon>Myrtales</taxon>
        <taxon>Lythraceae</taxon>
        <taxon>Punica</taxon>
    </lineage>
</organism>
<keyword evidence="1" id="KW-0811">Translocation</keyword>
<keyword evidence="1" id="KW-0809">Transit peptide</keyword>
<dbReference type="SUPFAM" id="SSF56784">
    <property type="entry name" value="HAD-like"/>
    <property type="match status" value="1"/>
</dbReference>
<dbReference type="Pfam" id="PF03031">
    <property type="entry name" value="NIF"/>
    <property type="match status" value="1"/>
</dbReference>
<evidence type="ECO:0000313" key="3">
    <source>
        <dbReference type="EMBL" id="PKI77510.1"/>
    </source>
</evidence>
<dbReference type="Proteomes" id="UP000233551">
    <property type="component" value="Unassembled WGS sequence"/>
</dbReference>
<comment type="function">
    <text evidence="1">Essential component of the TIM23 complex, a complex that mediates the translocation of transit peptide-containing proteins across the mitochondrial inner membrane.</text>
</comment>
<dbReference type="PANTHER" id="PTHR12210">
    <property type="entry name" value="DULLARD PROTEIN PHOSPHATASE"/>
    <property type="match status" value="1"/>
</dbReference>
<keyword evidence="4" id="KW-1185">Reference proteome</keyword>
<keyword evidence="1" id="KW-0653">Protein transport</keyword>
<dbReference type="SMART" id="SM00577">
    <property type="entry name" value="CPDc"/>
    <property type="match status" value="1"/>
</dbReference>
<dbReference type="InterPro" id="IPR004274">
    <property type="entry name" value="FCP1_dom"/>
</dbReference>
<dbReference type="AlphaFoldDB" id="A0A2I0LA24"/>
<gene>
    <name evidence="3" type="ORF">CRG98_002116</name>
</gene>